<dbReference type="Pfam" id="PF09668">
    <property type="entry name" value="Asp_protease"/>
    <property type="match status" value="1"/>
</dbReference>
<keyword evidence="4" id="KW-0378">Hydrolase</keyword>
<evidence type="ECO:0000313" key="9">
    <source>
        <dbReference type="Proteomes" id="UP001162001"/>
    </source>
</evidence>
<dbReference type="EMBL" id="MT418680">
    <property type="protein sequence ID" value="QKF94671.1"/>
    <property type="molecule type" value="Genomic_DNA"/>
</dbReference>
<gene>
    <name evidence="8" type="ORF">Fadolivirus_1_1213</name>
</gene>
<name>A0A7D3UV86_9VIRU</name>
<evidence type="ECO:0000256" key="1">
    <source>
        <dbReference type="ARBA" id="ARBA00009136"/>
    </source>
</evidence>
<dbReference type="InterPro" id="IPR018997">
    <property type="entry name" value="PUB_domain"/>
</dbReference>
<dbReference type="Proteomes" id="UP001162001">
    <property type="component" value="Segment"/>
</dbReference>
<evidence type="ECO:0000256" key="3">
    <source>
        <dbReference type="ARBA" id="ARBA00022750"/>
    </source>
</evidence>
<dbReference type="SUPFAM" id="SSF143503">
    <property type="entry name" value="PUG domain-like"/>
    <property type="match status" value="1"/>
</dbReference>
<dbReference type="GO" id="GO:0004190">
    <property type="term" value="F:aspartic-type endopeptidase activity"/>
    <property type="evidence" value="ECO:0007669"/>
    <property type="project" value="UniProtKB-KW"/>
</dbReference>
<dbReference type="InterPro" id="IPR021109">
    <property type="entry name" value="Peptidase_aspartic_dom_sf"/>
</dbReference>
<keyword evidence="5" id="KW-1133">Transmembrane helix</keyword>
<sequence length="363" mass="42446">MITTNYFNKKLINIYFIFYDKVIMIIITYLMDLTLYNETNNNIQQVTITNLDELPDLIQVYFNIEQYKQIIKYNENIIDITKPIENYNICNGDLICVQMKNDFQEDTDMNDNQLDEHMENMMMESQISHSSIYIRGQYSDHAFRILVDSGAQPNVISYEMARFLGLENLIDKRMSGLAKGVGTTKIYGCIYGCNIKIGDNLNIPVNFKVMDNDLDKYLVILGLDFLYPYGCVMDFKNRLLQVNNNNIKFLNELEIKEYETPINYKKELIKNNYKNIICKMNNDKRKLANDLIGRIISNIIKNPSDEKYRKINITSKVFQDSLSGEECLKFMKDIGFEMLNDGQTLKFTNGLELLDYTREIMSA</sequence>
<proteinExistence type="inferred from homology"/>
<evidence type="ECO:0000256" key="2">
    <source>
        <dbReference type="ARBA" id="ARBA00022670"/>
    </source>
</evidence>
<evidence type="ECO:0000259" key="7">
    <source>
        <dbReference type="Pfam" id="PF09668"/>
    </source>
</evidence>
<feature type="transmembrane region" description="Helical" evidence="5">
    <location>
        <begin position="12"/>
        <end position="31"/>
    </location>
</feature>
<protein>
    <submittedName>
        <fullName evidence="8">DNA damage-inducible protein 1</fullName>
    </submittedName>
</protein>
<dbReference type="GO" id="GO:0006508">
    <property type="term" value="P:proteolysis"/>
    <property type="evidence" value="ECO:0007669"/>
    <property type="project" value="UniProtKB-KW"/>
</dbReference>
<dbReference type="SUPFAM" id="SSF50630">
    <property type="entry name" value="Acid proteases"/>
    <property type="match status" value="1"/>
</dbReference>
<dbReference type="InterPro" id="IPR036339">
    <property type="entry name" value="PUB-like_dom_sf"/>
</dbReference>
<dbReference type="Gene3D" id="2.40.70.10">
    <property type="entry name" value="Acid Proteases"/>
    <property type="match status" value="1"/>
</dbReference>
<dbReference type="PANTHER" id="PTHR12917:SF1">
    <property type="entry name" value="AT13091P"/>
    <property type="match status" value="1"/>
</dbReference>
<organism evidence="8 9">
    <name type="scientific">Fadolivirus FV1/VV64</name>
    <dbReference type="NCBI Taxonomy" id="3070911"/>
    <lineage>
        <taxon>Viruses</taxon>
        <taxon>Varidnaviria</taxon>
        <taxon>Bamfordvirae</taxon>
        <taxon>Nucleocytoviricota</taxon>
        <taxon>Megaviricetes</taxon>
        <taxon>Imitervirales</taxon>
        <taxon>Mimiviridae</taxon>
        <taxon>Klosneuvirinae</taxon>
        <taxon>Fadolivirus</taxon>
        <taxon>Fadolivirus algeromassiliense</taxon>
    </lineage>
</organism>
<keyword evidence="5" id="KW-0472">Membrane</keyword>
<keyword evidence="5" id="KW-0812">Transmembrane</keyword>
<dbReference type="CDD" id="cd09212">
    <property type="entry name" value="PUB"/>
    <property type="match status" value="1"/>
</dbReference>
<accession>A0A7D3UV86</accession>
<dbReference type="Pfam" id="PF09409">
    <property type="entry name" value="PUB"/>
    <property type="match status" value="1"/>
</dbReference>
<comment type="similarity">
    <text evidence="1">Belongs to the DDI1 family.</text>
</comment>
<evidence type="ECO:0000256" key="4">
    <source>
        <dbReference type="ARBA" id="ARBA00022801"/>
    </source>
</evidence>
<keyword evidence="9" id="KW-1185">Reference proteome</keyword>
<feature type="domain" description="PUB" evidence="6">
    <location>
        <begin position="283"/>
        <end position="341"/>
    </location>
</feature>
<feature type="domain" description="Aspartic peptidase DDI1-type" evidence="7">
    <location>
        <begin position="130"/>
        <end position="234"/>
    </location>
</feature>
<evidence type="ECO:0000259" key="6">
    <source>
        <dbReference type="Pfam" id="PF09409"/>
    </source>
</evidence>
<keyword evidence="3" id="KW-0064">Aspartyl protease</keyword>
<dbReference type="PANTHER" id="PTHR12917">
    <property type="entry name" value="ASPARTYL PROTEASE DDI-RELATED"/>
    <property type="match status" value="1"/>
</dbReference>
<dbReference type="InterPro" id="IPR019103">
    <property type="entry name" value="Peptidase_aspartic_DDI1-type"/>
</dbReference>
<dbReference type="Gene3D" id="1.20.58.2190">
    <property type="match status" value="1"/>
</dbReference>
<evidence type="ECO:0000256" key="5">
    <source>
        <dbReference type="SAM" id="Phobius"/>
    </source>
</evidence>
<reference evidence="8 9" key="1">
    <citation type="submission" date="2020-04" db="EMBL/GenBank/DDBJ databases">
        <title>Advantages and limits of metagenomic assembly and binning of a giant virus.</title>
        <authorList>
            <person name="Schulz F."/>
            <person name="Andreani J."/>
            <person name="Francis R."/>
            <person name="Boudjemaa H."/>
            <person name="Bou Khalil J.Y."/>
            <person name="Lee J."/>
            <person name="La Scola B."/>
            <person name="Woyke T."/>
        </authorList>
    </citation>
    <scope>NUCLEOTIDE SEQUENCE [LARGE SCALE GENOMIC DNA]</scope>
    <source>
        <strain evidence="8 9">FV1/VV64</strain>
    </source>
</reference>
<evidence type="ECO:0000313" key="8">
    <source>
        <dbReference type="EMBL" id="QKF94671.1"/>
    </source>
</evidence>
<keyword evidence="2" id="KW-0645">Protease</keyword>